<dbReference type="Proteomes" id="UP000467700">
    <property type="component" value="Unassembled WGS sequence"/>
</dbReference>
<evidence type="ECO:0000256" key="9">
    <source>
        <dbReference type="ARBA" id="ARBA00022741"/>
    </source>
</evidence>
<dbReference type="InterPro" id="IPR015865">
    <property type="entry name" value="Riboflavin_kinase_bac/euk"/>
</dbReference>
<evidence type="ECO:0000256" key="11">
    <source>
        <dbReference type="ARBA" id="ARBA00029960"/>
    </source>
</evidence>
<evidence type="ECO:0000256" key="2">
    <source>
        <dbReference type="ARBA" id="ARBA00005201"/>
    </source>
</evidence>
<evidence type="ECO:0000256" key="10">
    <source>
        <dbReference type="ARBA" id="ARBA00022840"/>
    </source>
</evidence>
<organism evidence="13 14">
    <name type="scientific">Cyclocybe aegerita</name>
    <name type="common">Black poplar mushroom</name>
    <name type="synonym">Agrocybe aegerita</name>
    <dbReference type="NCBI Taxonomy" id="1973307"/>
    <lineage>
        <taxon>Eukaryota</taxon>
        <taxon>Fungi</taxon>
        <taxon>Dikarya</taxon>
        <taxon>Basidiomycota</taxon>
        <taxon>Agaricomycotina</taxon>
        <taxon>Agaricomycetes</taxon>
        <taxon>Agaricomycetidae</taxon>
        <taxon>Agaricales</taxon>
        <taxon>Agaricineae</taxon>
        <taxon>Bolbitiaceae</taxon>
        <taxon>Cyclocybe</taxon>
    </lineage>
</organism>
<evidence type="ECO:0000256" key="8">
    <source>
        <dbReference type="ARBA" id="ARBA00022679"/>
    </source>
</evidence>
<accession>A0A8S0WLC6</accession>
<dbReference type="InterPro" id="IPR023465">
    <property type="entry name" value="Riboflavin_kinase_dom_sf"/>
</dbReference>
<gene>
    <name evidence="13" type="ORF">AAE3_LOCUS2129</name>
</gene>
<comment type="function">
    <text evidence="1">Catalyzes the phosphorylation of riboflavin (vitamin B2) to form flavin mononucleotide (FMN) coenzyme.</text>
</comment>
<reference evidence="13 14" key="1">
    <citation type="submission" date="2020-01" db="EMBL/GenBank/DDBJ databases">
        <authorList>
            <person name="Gupta K D."/>
        </authorList>
    </citation>
    <scope>NUCLEOTIDE SEQUENCE [LARGE SCALE GENOMIC DNA]</scope>
</reference>
<dbReference type="EMBL" id="CACVBS010000028">
    <property type="protein sequence ID" value="CAA7260192.1"/>
    <property type="molecule type" value="Genomic_DNA"/>
</dbReference>
<dbReference type="GO" id="GO:0005524">
    <property type="term" value="F:ATP binding"/>
    <property type="evidence" value="ECO:0007669"/>
    <property type="project" value="UniProtKB-KW"/>
</dbReference>
<dbReference type="Pfam" id="PF01687">
    <property type="entry name" value="Flavokinase"/>
    <property type="match status" value="1"/>
</dbReference>
<dbReference type="GO" id="GO:0009398">
    <property type="term" value="P:FMN biosynthetic process"/>
    <property type="evidence" value="ECO:0007669"/>
    <property type="project" value="TreeGrafter"/>
</dbReference>
<keyword evidence="9" id="KW-0547">Nucleotide-binding</keyword>
<comment type="similarity">
    <text evidence="3">Belongs to the flavokinase family.</text>
</comment>
<name>A0A8S0WLC6_CYCAE</name>
<evidence type="ECO:0000256" key="5">
    <source>
        <dbReference type="ARBA" id="ARBA00017394"/>
    </source>
</evidence>
<keyword evidence="14" id="KW-1185">Reference proteome</keyword>
<dbReference type="GO" id="GO:0009231">
    <property type="term" value="P:riboflavin biosynthetic process"/>
    <property type="evidence" value="ECO:0007669"/>
    <property type="project" value="InterPro"/>
</dbReference>
<evidence type="ECO:0000256" key="6">
    <source>
        <dbReference type="ARBA" id="ARBA00022630"/>
    </source>
</evidence>
<dbReference type="PANTHER" id="PTHR22749:SF6">
    <property type="entry name" value="RIBOFLAVIN KINASE"/>
    <property type="match status" value="1"/>
</dbReference>
<evidence type="ECO:0000313" key="14">
    <source>
        <dbReference type="Proteomes" id="UP000467700"/>
    </source>
</evidence>
<feature type="domain" description="Riboflavin kinase" evidence="12">
    <location>
        <begin position="78"/>
        <end position="220"/>
    </location>
</feature>
<dbReference type="GO" id="GO:0005739">
    <property type="term" value="C:mitochondrion"/>
    <property type="evidence" value="ECO:0007669"/>
    <property type="project" value="TreeGrafter"/>
</dbReference>
<keyword evidence="7" id="KW-0288">FMN</keyword>
<keyword evidence="6" id="KW-0285">Flavoprotein</keyword>
<dbReference type="OrthoDB" id="276388at2759"/>
<keyword evidence="8" id="KW-0808">Transferase</keyword>
<protein>
    <recommendedName>
        <fullName evidence="5">Riboflavin kinase</fullName>
        <ecNumber evidence="4">2.7.1.26</ecNumber>
    </recommendedName>
    <alternativeName>
        <fullName evidence="11">Flavin mononucleotide kinase 1</fullName>
    </alternativeName>
</protein>
<evidence type="ECO:0000313" key="13">
    <source>
        <dbReference type="EMBL" id="CAA7260192.1"/>
    </source>
</evidence>
<dbReference type="GO" id="GO:0008531">
    <property type="term" value="F:riboflavin kinase activity"/>
    <property type="evidence" value="ECO:0007669"/>
    <property type="project" value="UniProtKB-EC"/>
</dbReference>
<evidence type="ECO:0000256" key="3">
    <source>
        <dbReference type="ARBA" id="ARBA00010108"/>
    </source>
</evidence>
<dbReference type="PANTHER" id="PTHR22749">
    <property type="entry name" value="RIBOFLAVIN KINASE/FMN ADENYLYLTRANSFERASE"/>
    <property type="match status" value="1"/>
</dbReference>
<dbReference type="Gene3D" id="2.40.30.30">
    <property type="entry name" value="Riboflavin kinase-like"/>
    <property type="match status" value="1"/>
</dbReference>
<dbReference type="InterPro" id="IPR023468">
    <property type="entry name" value="Riboflavin_kinase"/>
</dbReference>
<sequence length="244" mass="26642">MDLMSPIGSSGSLAANADTQPMTLLSILLSFLPIPQPPSAAMAPTAAEYVAKHEIPVSEVKLDSRAARPQIVGPDTPEAPFPIALDGPVQKGFGRGSKDLGCPTANLPDESITPISSVAKTGVYYGYAQVIPPAEHPEGFSLEDLKVLPMVMSLGWNPFYKNEKLTAEIHIIHEFGRDFYGYEMRAIVLGYIRPELDYISREALIEDIEVDKCVALNCLERLGYKLYAKDSHFRLGASETKSNM</sequence>
<evidence type="ECO:0000256" key="7">
    <source>
        <dbReference type="ARBA" id="ARBA00022643"/>
    </source>
</evidence>
<dbReference type="SMART" id="SM00904">
    <property type="entry name" value="Flavokinase"/>
    <property type="match status" value="1"/>
</dbReference>
<comment type="caution">
    <text evidence="13">The sequence shown here is derived from an EMBL/GenBank/DDBJ whole genome shotgun (WGS) entry which is preliminary data.</text>
</comment>
<evidence type="ECO:0000256" key="1">
    <source>
        <dbReference type="ARBA" id="ARBA00003572"/>
    </source>
</evidence>
<evidence type="ECO:0000259" key="12">
    <source>
        <dbReference type="SMART" id="SM00904"/>
    </source>
</evidence>
<dbReference type="SUPFAM" id="SSF82114">
    <property type="entry name" value="Riboflavin kinase-like"/>
    <property type="match status" value="1"/>
</dbReference>
<dbReference type="EC" id="2.7.1.26" evidence="4"/>
<proteinExistence type="inferred from homology"/>
<dbReference type="AlphaFoldDB" id="A0A8S0WLC6"/>
<keyword evidence="10" id="KW-0067">ATP-binding</keyword>
<comment type="pathway">
    <text evidence="2">Cofactor biosynthesis; FMN biosynthesis; FMN from riboflavin (ATP route): step 1/1.</text>
</comment>
<evidence type="ECO:0000256" key="4">
    <source>
        <dbReference type="ARBA" id="ARBA00012105"/>
    </source>
</evidence>